<dbReference type="PANTHER" id="PTHR43130">
    <property type="entry name" value="ARAC-FAMILY TRANSCRIPTIONAL REGULATOR"/>
    <property type="match status" value="1"/>
</dbReference>
<dbReference type="CDD" id="cd03139">
    <property type="entry name" value="GATase1_PfpI_2"/>
    <property type="match status" value="1"/>
</dbReference>
<accession>A0A543EFA9</accession>
<dbReference type="OrthoDB" id="3194870at2"/>
<reference evidence="3 4" key="1">
    <citation type="submission" date="2019-06" db="EMBL/GenBank/DDBJ databases">
        <title>Sequencing the genomes of 1000 actinobacteria strains.</title>
        <authorList>
            <person name="Klenk H.-P."/>
        </authorList>
    </citation>
    <scope>NUCLEOTIDE SEQUENCE [LARGE SCALE GENOMIC DNA]</scope>
    <source>
        <strain evidence="3 4">DSM 105492</strain>
    </source>
</reference>
<evidence type="ECO:0000313" key="3">
    <source>
        <dbReference type="EMBL" id="TQM20275.1"/>
    </source>
</evidence>
<proteinExistence type="predicted"/>
<dbReference type="InterPro" id="IPR052158">
    <property type="entry name" value="INH-QAR"/>
</dbReference>
<protein>
    <submittedName>
        <fullName evidence="3">Cyclohexyl-isocyanide hydratase</fullName>
    </submittedName>
</protein>
<name>A0A543EFA9_9MICO</name>
<gene>
    <name evidence="3" type="ORF">FB391_3411</name>
</gene>
<dbReference type="GO" id="GO:0006355">
    <property type="term" value="P:regulation of DNA-templated transcription"/>
    <property type="evidence" value="ECO:0007669"/>
    <property type="project" value="TreeGrafter"/>
</dbReference>
<dbReference type="RefSeq" id="WP_141896261.1">
    <property type="nucleotide sequence ID" value="NZ_BAABLH010000006.1"/>
</dbReference>
<evidence type="ECO:0000313" key="4">
    <source>
        <dbReference type="Proteomes" id="UP000320235"/>
    </source>
</evidence>
<sequence length="234" mass="24903">MTRPVRFLALLFPNVTQLDLTGPAQFFSSPPGASVDLVWKDRSPVVTDAGFAIVPTVDFATAPQADVLMIPGGQGVFELLEDDETLDFVRRQAAGARFITSVCTGAFLLGAAGLLVGRRATTHWNSHAMLELLGAVPVEERVVRDGDLITGGGVTAGLDFALTVLAEVFDPQTARAVQLGYEYDPAPPFDAGHPSRPEADAGQVSSTLQTRRELREPVVRRAAARLAGRVEPVG</sequence>
<dbReference type="Proteomes" id="UP000320235">
    <property type="component" value="Unassembled WGS sequence"/>
</dbReference>
<dbReference type="AlphaFoldDB" id="A0A543EFA9"/>
<keyword evidence="4" id="KW-1185">Reference proteome</keyword>
<organism evidence="3 4">
    <name type="scientific">Microbacterium kyungheense</name>
    <dbReference type="NCBI Taxonomy" id="1263636"/>
    <lineage>
        <taxon>Bacteria</taxon>
        <taxon>Bacillati</taxon>
        <taxon>Actinomycetota</taxon>
        <taxon>Actinomycetes</taxon>
        <taxon>Micrococcales</taxon>
        <taxon>Microbacteriaceae</taxon>
        <taxon>Microbacterium</taxon>
    </lineage>
</organism>
<dbReference type="InterPro" id="IPR029062">
    <property type="entry name" value="Class_I_gatase-like"/>
</dbReference>
<comment type="caution">
    <text evidence="3">The sequence shown here is derived from an EMBL/GenBank/DDBJ whole genome shotgun (WGS) entry which is preliminary data.</text>
</comment>
<feature type="domain" description="DJ-1/PfpI" evidence="2">
    <location>
        <begin position="8"/>
        <end position="166"/>
    </location>
</feature>
<evidence type="ECO:0000256" key="1">
    <source>
        <dbReference type="SAM" id="MobiDB-lite"/>
    </source>
</evidence>
<dbReference type="SUPFAM" id="SSF52317">
    <property type="entry name" value="Class I glutamine amidotransferase-like"/>
    <property type="match status" value="1"/>
</dbReference>
<evidence type="ECO:0000259" key="2">
    <source>
        <dbReference type="Pfam" id="PF01965"/>
    </source>
</evidence>
<dbReference type="Pfam" id="PF01965">
    <property type="entry name" value="DJ-1_PfpI"/>
    <property type="match status" value="1"/>
</dbReference>
<dbReference type="PANTHER" id="PTHR43130:SF2">
    <property type="entry name" value="DJ-1_PFPI DOMAIN-CONTAINING PROTEIN"/>
    <property type="match status" value="1"/>
</dbReference>
<dbReference type="InterPro" id="IPR002818">
    <property type="entry name" value="DJ-1/PfpI"/>
</dbReference>
<feature type="region of interest" description="Disordered" evidence="1">
    <location>
        <begin position="186"/>
        <end position="212"/>
    </location>
</feature>
<dbReference type="EMBL" id="VFPE01000006">
    <property type="protein sequence ID" value="TQM20275.1"/>
    <property type="molecule type" value="Genomic_DNA"/>
</dbReference>
<dbReference type="Gene3D" id="3.40.50.880">
    <property type="match status" value="1"/>
</dbReference>